<keyword evidence="3" id="KW-0548">Nucleotidyltransferase</keyword>
<evidence type="ECO:0000256" key="2">
    <source>
        <dbReference type="ARBA" id="ARBA00022679"/>
    </source>
</evidence>
<dbReference type="InterPro" id="IPR050254">
    <property type="entry name" value="RNA_pol_beta''_euk"/>
</dbReference>
<keyword evidence="4" id="KW-0804">Transcription</keyword>
<evidence type="ECO:0000256" key="4">
    <source>
        <dbReference type="ARBA" id="ARBA00023163"/>
    </source>
</evidence>
<organism evidence="5">
    <name type="scientific">Brassica campestris</name>
    <name type="common">Field mustard</name>
    <dbReference type="NCBI Taxonomy" id="3711"/>
    <lineage>
        <taxon>Eukaryota</taxon>
        <taxon>Viridiplantae</taxon>
        <taxon>Streptophyta</taxon>
        <taxon>Embryophyta</taxon>
        <taxon>Tracheophyta</taxon>
        <taxon>Spermatophyta</taxon>
        <taxon>Magnoliopsida</taxon>
        <taxon>eudicotyledons</taxon>
        <taxon>Gunneridae</taxon>
        <taxon>Pentapetalae</taxon>
        <taxon>rosids</taxon>
        <taxon>malvids</taxon>
        <taxon>Brassicales</taxon>
        <taxon>Brassicaceae</taxon>
        <taxon>Brassiceae</taxon>
        <taxon>Brassica</taxon>
    </lineage>
</organism>
<sequence>MDSINLATLFPQDLFREKDNIQLRVFNYILYGNGKPTRGISDTSIQLVRTCLVLNWDHQQQKNSSLEEVRAFVVEVSTKGLIRDFIRIGLVKSHISYIRKRNNPPDSGLISADSVNPFYSLSPKAGILQQSLRQNHGTIRMFRNKESQSLLILSSSNCFRIGPFNHVKYHNVINQSI</sequence>
<dbReference type="PANTHER" id="PTHR34995:SF1">
    <property type="entry name" value="DNA-DIRECTED RNA POLYMERASE SUBUNIT BETA"/>
    <property type="match status" value="1"/>
</dbReference>
<dbReference type="EMBL" id="LR031677">
    <property type="protein sequence ID" value="VDD26199.1"/>
    <property type="molecule type" value="Genomic_DNA"/>
</dbReference>
<dbReference type="AlphaFoldDB" id="A0A3P6E414"/>
<proteinExistence type="predicted"/>
<name>A0A3P6E414_BRACM</name>
<dbReference type="PANTHER" id="PTHR34995">
    <property type="entry name" value="DNA-DIRECTED RNA POLYMERASE SUBUNIT BETA"/>
    <property type="match status" value="1"/>
</dbReference>
<dbReference type="GO" id="GO:0000428">
    <property type="term" value="C:DNA-directed RNA polymerase complex"/>
    <property type="evidence" value="ECO:0007669"/>
    <property type="project" value="UniProtKB-KW"/>
</dbReference>
<dbReference type="GO" id="GO:0016779">
    <property type="term" value="F:nucleotidyltransferase activity"/>
    <property type="evidence" value="ECO:0007669"/>
    <property type="project" value="UniProtKB-KW"/>
</dbReference>
<keyword evidence="2" id="KW-0808">Transferase</keyword>
<gene>
    <name evidence="5" type="ORF">BRASC140T45608Z</name>
</gene>
<evidence type="ECO:0000256" key="1">
    <source>
        <dbReference type="ARBA" id="ARBA00022478"/>
    </source>
</evidence>
<protein>
    <submittedName>
        <fullName evidence="5">Uncharacterized protein</fullName>
    </submittedName>
</protein>
<reference evidence="5" key="1">
    <citation type="submission" date="2018-11" db="EMBL/GenBank/DDBJ databases">
        <authorList>
            <consortium name="Genoscope - CEA"/>
            <person name="William W."/>
        </authorList>
    </citation>
    <scope>NUCLEOTIDE SEQUENCE</scope>
</reference>
<evidence type="ECO:0000256" key="3">
    <source>
        <dbReference type="ARBA" id="ARBA00022695"/>
    </source>
</evidence>
<evidence type="ECO:0000313" key="5">
    <source>
        <dbReference type="EMBL" id="VDD26199.1"/>
    </source>
</evidence>
<accession>A0A3P6E414</accession>
<keyword evidence="1" id="KW-0240">DNA-directed RNA polymerase</keyword>